<dbReference type="Pfam" id="PF09851">
    <property type="entry name" value="SHOCT"/>
    <property type="match status" value="1"/>
</dbReference>
<name>A0A1K2I9D2_9LACO</name>
<organism evidence="2">
    <name type="scientific">Loigolactobacillus rennini</name>
    <dbReference type="NCBI Taxonomy" id="238013"/>
    <lineage>
        <taxon>Bacteria</taxon>
        <taxon>Bacillati</taxon>
        <taxon>Bacillota</taxon>
        <taxon>Bacilli</taxon>
        <taxon>Lactobacillales</taxon>
        <taxon>Lactobacillaceae</taxon>
        <taxon>Loigolactobacillus</taxon>
    </lineage>
</organism>
<dbReference type="EMBL" id="LT634362">
    <property type="protein sequence ID" value="SFZ88983.1"/>
    <property type="molecule type" value="Genomic_DNA"/>
</dbReference>
<dbReference type="AlphaFoldDB" id="A0A1K2I9D2"/>
<accession>A0A1K2I9D2</accession>
<protein>
    <recommendedName>
        <fullName evidence="1">SHOCT domain-containing protein</fullName>
    </recommendedName>
</protein>
<sequence>MQIKIKKPTVAAINLTDKQLTLVETIRHHLRHRQVETVVPLKGINQVKLQLPKPDTPGQLHVSYRVEKAAPEQKLTVAFLDSDLSFIQPLQKRLKQQVEKNKQWGEDDFVANGQLIMQYLKMRDAGLLTNEEFEAKKREILQLDES</sequence>
<evidence type="ECO:0000259" key="1">
    <source>
        <dbReference type="Pfam" id="PF09851"/>
    </source>
</evidence>
<evidence type="ECO:0000313" key="2">
    <source>
        <dbReference type="EMBL" id="SFZ88983.1"/>
    </source>
</evidence>
<feature type="domain" description="SHOCT" evidence="1">
    <location>
        <begin position="122"/>
        <end position="141"/>
    </location>
</feature>
<reference evidence="2" key="1">
    <citation type="submission" date="2016-11" db="EMBL/GenBank/DDBJ databases">
        <authorList>
            <person name="Jaros S."/>
            <person name="Januszkiewicz K."/>
            <person name="Wedrychowicz H."/>
        </authorList>
    </citation>
    <scope>NUCLEOTIDE SEQUENCE</scope>
    <source>
        <strain evidence="2">ACA-DC 565</strain>
    </source>
</reference>
<gene>
    <name evidence="2" type="ORF">LREN565_2096</name>
</gene>
<proteinExistence type="predicted"/>
<dbReference type="InterPro" id="IPR018649">
    <property type="entry name" value="SHOCT"/>
</dbReference>